<sequence>MPASQEEKEKLDPEPEEKKRGRQGTEIEGQRRPMLPSFAHTVRSFQSFQQMTFLMCARLGLQLNNNTTQGQAMVVELILTFQLALCIFSSTDTRRTSPVGSPALSIGLSVTLGHLVGIYFTSCSMNPARSFGPAVVMNRFSAAHWVFWVGPIVGAILAAILYFYLLFPNSLSLSERVAIIKGTYEPEEDWEEQREERKKTMELTVH</sequence>
<feature type="region of interest" description="Disordered" evidence="13">
    <location>
        <begin position="1"/>
        <end position="33"/>
    </location>
</feature>
<keyword evidence="8 14" id="KW-0472">Membrane</keyword>
<keyword evidence="7 14" id="KW-1133">Transmembrane helix</keyword>
<dbReference type="PANTHER" id="PTHR19139:SF38">
    <property type="entry name" value="AQUAPORIN-5"/>
    <property type="match status" value="1"/>
</dbReference>
<gene>
    <name evidence="16" type="primary">LOC115939390</name>
</gene>
<keyword evidence="6" id="KW-0677">Repeat</keyword>
<evidence type="ECO:0000256" key="11">
    <source>
        <dbReference type="ARBA" id="ARBA00034651"/>
    </source>
</evidence>
<evidence type="ECO:0000256" key="4">
    <source>
        <dbReference type="ARBA" id="ARBA00022475"/>
    </source>
</evidence>
<dbReference type="InterPro" id="IPR034294">
    <property type="entry name" value="Aquaporin_transptr"/>
</dbReference>
<evidence type="ECO:0000256" key="1">
    <source>
        <dbReference type="ARBA" id="ARBA00004424"/>
    </source>
</evidence>
<dbReference type="GO" id="GO:0015250">
    <property type="term" value="F:water channel activity"/>
    <property type="evidence" value="ECO:0007669"/>
    <property type="project" value="TreeGrafter"/>
</dbReference>
<evidence type="ECO:0000256" key="8">
    <source>
        <dbReference type="ARBA" id="ARBA00023136"/>
    </source>
</evidence>
<dbReference type="PRINTS" id="PR02017">
    <property type="entry name" value="AQUAPORIN5"/>
</dbReference>
<evidence type="ECO:0000256" key="6">
    <source>
        <dbReference type="ARBA" id="ARBA00022737"/>
    </source>
</evidence>
<keyword evidence="12" id="KW-0813">Transport</keyword>
<comment type="similarity">
    <text evidence="3 12">Belongs to the MIP/aquaporin (TC 1.A.8) family.</text>
</comment>
<dbReference type="OrthoDB" id="3222at2759"/>
<dbReference type="InterPro" id="IPR023271">
    <property type="entry name" value="Aquaporin-like"/>
</dbReference>
<keyword evidence="4" id="KW-1003">Cell membrane</keyword>
<evidence type="ECO:0000256" key="9">
    <source>
        <dbReference type="ARBA" id="ARBA00023180"/>
    </source>
</evidence>
<protein>
    <submittedName>
        <fullName evidence="16">Aquaporin-5-like</fullName>
    </submittedName>
</protein>
<keyword evidence="10" id="KW-0968">Cytoplasmic vesicle</keyword>
<comment type="subcellular location">
    <subcellularLocation>
        <location evidence="1">Apical cell membrane</location>
        <topology evidence="1">Multi-pass membrane protein</topology>
    </subcellularLocation>
    <subcellularLocation>
        <location evidence="2">Cytoplasmic vesicle membrane</location>
        <topology evidence="2">Multi-pass membrane protein</topology>
    </subcellularLocation>
</comment>
<evidence type="ECO:0000313" key="16">
    <source>
        <dbReference type="RefSeq" id="XP_030879528.1"/>
    </source>
</evidence>
<dbReference type="PANTHER" id="PTHR19139">
    <property type="entry name" value="AQUAPORIN TRANSPORTER"/>
    <property type="match status" value="1"/>
</dbReference>
<evidence type="ECO:0000256" key="12">
    <source>
        <dbReference type="RuleBase" id="RU000477"/>
    </source>
</evidence>
<dbReference type="RefSeq" id="XP_030879528.1">
    <property type="nucleotide sequence ID" value="XM_031023668.1"/>
</dbReference>
<comment type="catalytic activity">
    <reaction evidence="11">
        <text>H2O(in) = H2O(out)</text>
        <dbReference type="Rhea" id="RHEA:29667"/>
        <dbReference type="ChEBI" id="CHEBI:15377"/>
    </reaction>
</comment>
<evidence type="ECO:0000256" key="10">
    <source>
        <dbReference type="ARBA" id="ARBA00023329"/>
    </source>
</evidence>
<dbReference type="Proteomes" id="UP000245341">
    <property type="component" value="Unplaced"/>
</dbReference>
<feature type="compositionally biased region" description="Basic and acidic residues" evidence="13">
    <location>
        <begin position="1"/>
        <end position="31"/>
    </location>
</feature>
<dbReference type="InterPro" id="IPR023276">
    <property type="entry name" value="Aquaporin_5"/>
</dbReference>
<evidence type="ECO:0000256" key="13">
    <source>
        <dbReference type="SAM" id="MobiDB-lite"/>
    </source>
</evidence>
<dbReference type="PRINTS" id="PR00783">
    <property type="entry name" value="MINTRINSICP"/>
</dbReference>
<keyword evidence="15" id="KW-1185">Reference proteome</keyword>
<evidence type="ECO:0000256" key="7">
    <source>
        <dbReference type="ARBA" id="ARBA00022989"/>
    </source>
</evidence>
<evidence type="ECO:0000313" key="15">
    <source>
        <dbReference type="Proteomes" id="UP000245341"/>
    </source>
</evidence>
<name>A0A7F8QH46_LEPWE</name>
<evidence type="ECO:0000256" key="5">
    <source>
        <dbReference type="ARBA" id="ARBA00022692"/>
    </source>
</evidence>
<dbReference type="GO" id="GO:0015670">
    <property type="term" value="P:carbon dioxide transport"/>
    <property type="evidence" value="ECO:0007669"/>
    <property type="project" value="TreeGrafter"/>
</dbReference>
<evidence type="ECO:0000256" key="3">
    <source>
        <dbReference type="ARBA" id="ARBA00006175"/>
    </source>
</evidence>
<reference evidence="16" key="1">
    <citation type="submission" date="2025-08" db="UniProtKB">
        <authorList>
            <consortium name="RefSeq"/>
        </authorList>
    </citation>
    <scope>IDENTIFICATION</scope>
    <source>
        <tissue evidence="16">Liver</tissue>
    </source>
</reference>
<dbReference type="KEGG" id="lww:115939390"/>
<dbReference type="GO" id="GO:0030659">
    <property type="term" value="C:cytoplasmic vesicle membrane"/>
    <property type="evidence" value="ECO:0007669"/>
    <property type="project" value="UniProtKB-SubCell"/>
</dbReference>
<dbReference type="SUPFAM" id="SSF81338">
    <property type="entry name" value="Aquaporin-like"/>
    <property type="match status" value="1"/>
</dbReference>
<keyword evidence="9" id="KW-0325">Glycoprotein</keyword>
<evidence type="ECO:0000256" key="2">
    <source>
        <dbReference type="ARBA" id="ARBA00004439"/>
    </source>
</evidence>
<dbReference type="AlphaFoldDB" id="A0A7F8QH46"/>
<dbReference type="Gene3D" id="1.20.1080.10">
    <property type="entry name" value="Glycerol uptake facilitator protein"/>
    <property type="match status" value="1"/>
</dbReference>
<dbReference type="Pfam" id="PF00230">
    <property type="entry name" value="MIP"/>
    <property type="match status" value="1"/>
</dbReference>
<keyword evidence="5 12" id="KW-0812">Transmembrane</keyword>
<dbReference type="GeneID" id="115939390"/>
<dbReference type="InterPro" id="IPR000425">
    <property type="entry name" value="MIP"/>
</dbReference>
<dbReference type="GO" id="GO:0016324">
    <property type="term" value="C:apical plasma membrane"/>
    <property type="evidence" value="ECO:0007669"/>
    <property type="project" value="UniProtKB-SubCell"/>
</dbReference>
<feature type="transmembrane region" description="Helical" evidence="14">
    <location>
        <begin position="103"/>
        <end position="122"/>
    </location>
</feature>
<accession>A0A7F8QH46</accession>
<proteinExistence type="inferred from homology"/>
<evidence type="ECO:0000256" key="14">
    <source>
        <dbReference type="SAM" id="Phobius"/>
    </source>
</evidence>
<feature type="transmembrane region" description="Helical" evidence="14">
    <location>
        <begin position="142"/>
        <end position="167"/>
    </location>
</feature>
<organism evidence="15 16">
    <name type="scientific">Leptonychotes weddellii</name>
    <name type="common">Weddell seal</name>
    <name type="synonym">Otaria weddellii</name>
    <dbReference type="NCBI Taxonomy" id="9713"/>
    <lineage>
        <taxon>Eukaryota</taxon>
        <taxon>Metazoa</taxon>
        <taxon>Chordata</taxon>
        <taxon>Craniata</taxon>
        <taxon>Vertebrata</taxon>
        <taxon>Euteleostomi</taxon>
        <taxon>Mammalia</taxon>
        <taxon>Eutheria</taxon>
        <taxon>Laurasiatheria</taxon>
        <taxon>Carnivora</taxon>
        <taxon>Caniformia</taxon>
        <taxon>Pinnipedia</taxon>
        <taxon>Phocidae</taxon>
        <taxon>Monachinae</taxon>
        <taxon>Lobodontini</taxon>
        <taxon>Leptonychotes</taxon>
    </lineage>
</organism>